<accession>A0ABT8R4N2</accession>
<sequence>MKFGNSTKQLFKQSSFFALALTIAVVSCKGPEGEVGPKGDTGATGAQGITGDSYDKALENGFLKGTIQGTRKDGTAFEEAFEYKLTNLAAKFESVSSTEHTIHLNRFKSVFGDNNSASMGLQVTNKDQAGATAKLNGAYFYFQKELSGKKLFLISAEPRFTDRNMVLPMSKENNKNYKLVDYGLNFENYSGENNERYVIYKDTDGNSIYFAEKYYFDGSTGWYNPFSYIISSDGVKSTSSEIWNGVRWYEGNKFRSSTGVDLSETINVPADTQEITNFGYNPTTGLLSFDYKIIISELRSLDNSIRNTTMHPLEIKGSFSGTVYNGVVMRKSFE</sequence>
<name>A0ABT8R4N2_9BACT</name>
<protein>
    <recommendedName>
        <fullName evidence="3">Collagen-like protein</fullName>
    </recommendedName>
</protein>
<evidence type="ECO:0000313" key="1">
    <source>
        <dbReference type="EMBL" id="MDO1447061.1"/>
    </source>
</evidence>
<comment type="caution">
    <text evidence="1">The sequence shown here is derived from an EMBL/GenBank/DDBJ whole genome shotgun (WGS) entry which is preliminary data.</text>
</comment>
<evidence type="ECO:0008006" key="3">
    <source>
        <dbReference type="Google" id="ProtNLM"/>
    </source>
</evidence>
<dbReference type="PROSITE" id="PS51257">
    <property type="entry name" value="PROKAR_LIPOPROTEIN"/>
    <property type="match status" value="1"/>
</dbReference>
<evidence type="ECO:0000313" key="2">
    <source>
        <dbReference type="Proteomes" id="UP001168528"/>
    </source>
</evidence>
<dbReference type="RefSeq" id="WP_302037865.1">
    <property type="nucleotide sequence ID" value="NZ_JAUKPO010000006.1"/>
</dbReference>
<proteinExistence type="predicted"/>
<dbReference type="Proteomes" id="UP001168528">
    <property type="component" value="Unassembled WGS sequence"/>
</dbReference>
<organism evidence="1 2">
    <name type="scientific">Rhodocytophaga aerolata</name>
    <dbReference type="NCBI Taxonomy" id="455078"/>
    <lineage>
        <taxon>Bacteria</taxon>
        <taxon>Pseudomonadati</taxon>
        <taxon>Bacteroidota</taxon>
        <taxon>Cytophagia</taxon>
        <taxon>Cytophagales</taxon>
        <taxon>Rhodocytophagaceae</taxon>
        <taxon>Rhodocytophaga</taxon>
    </lineage>
</organism>
<gene>
    <name evidence="1" type="ORF">Q0590_12405</name>
</gene>
<reference evidence="1" key="1">
    <citation type="submission" date="2023-07" db="EMBL/GenBank/DDBJ databases">
        <title>The genome sequence of Rhodocytophaga aerolata KACC 12507.</title>
        <authorList>
            <person name="Zhang X."/>
        </authorList>
    </citation>
    <scope>NUCLEOTIDE SEQUENCE</scope>
    <source>
        <strain evidence="1">KACC 12507</strain>
    </source>
</reference>
<dbReference type="EMBL" id="JAUKPO010000006">
    <property type="protein sequence ID" value="MDO1447061.1"/>
    <property type="molecule type" value="Genomic_DNA"/>
</dbReference>
<keyword evidence="2" id="KW-1185">Reference proteome</keyword>